<feature type="region of interest" description="Disordered" evidence="1">
    <location>
        <begin position="1"/>
        <end position="100"/>
    </location>
</feature>
<evidence type="ECO:0000313" key="2">
    <source>
        <dbReference type="EMBL" id="GAA3679973.1"/>
    </source>
</evidence>
<evidence type="ECO:0000256" key="1">
    <source>
        <dbReference type="SAM" id="MobiDB-lite"/>
    </source>
</evidence>
<name>A0ABP7C8F0_9MICC</name>
<comment type="caution">
    <text evidence="2">The sequence shown here is derived from an EMBL/GenBank/DDBJ whole genome shotgun (WGS) entry which is preliminary data.</text>
</comment>
<reference evidence="3" key="1">
    <citation type="journal article" date="2019" name="Int. J. Syst. Evol. Microbiol.">
        <title>The Global Catalogue of Microorganisms (GCM) 10K type strain sequencing project: providing services to taxonomists for standard genome sequencing and annotation.</title>
        <authorList>
            <consortium name="The Broad Institute Genomics Platform"/>
            <consortium name="The Broad Institute Genome Sequencing Center for Infectious Disease"/>
            <person name="Wu L."/>
            <person name="Ma J."/>
        </authorList>
    </citation>
    <scope>NUCLEOTIDE SEQUENCE [LARGE SCALE GENOMIC DNA]</scope>
    <source>
        <strain evidence="3">JCM 30742</strain>
    </source>
</reference>
<dbReference type="RefSeq" id="WP_345150121.1">
    <property type="nucleotide sequence ID" value="NZ_BAABEO010000011.1"/>
</dbReference>
<sequence length="289" mass="29229">MSTEDFSANPRRDPVDPTNPLNRPPTDVPPTGVPPATGWDTEGSAAGEPYPGGTTAGATSTTSEQETGKVAAGKEAAQHVGETASEEARKVAGEAKTQAKSLLSDLQTDLRDQAGKQQEKIAGNLRSMSEEFNTMLGASSGGQGSDLVQMAGQRVDQVASWLENRDPGTMLDEVRRFARRRPGAFLAIAAGAGLVAGRLARNLAAEAGSESSQRPSHLAPGPVRPSAAPSAWPADTTPSGAVGTSPAGGAGLTPPGSVGTTLPGSVGIDEGSSVRPPANPAAGSTETYP</sequence>
<accession>A0ABP7C8F0</accession>
<dbReference type="EMBL" id="BAABEO010000011">
    <property type="protein sequence ID" value="GAA3679973.1"/>
    <property type="molecule type" value="Genomic_DNA"/>
</dbReference>
<dbReference type="Proteomes" id="UP001500752">
    <property type="component" value="Unassembled WGS sequence"/>
</dbReference>
<evidence type="ECO:0000313" key="3">
    <source>
        <dbReference type="Proteomes" id="UP001500752"/>
    </source>
</evidence>
<proteinExistence type="predicted"/>
<keyword evidence="3" id="KW-1185">Reference proteome</keyword>
<feature type="compositionally biased region" description="Low complexity" evidence="1">
    <location>
        <begin position="52"/>
        <end position="65"/>
    </location>
</feature>
<protein>
    <submittedName>
        <fullName evidence="2">Uncharacterized protein</fullName>
    </submittedName>
</protein>
<feature type="compositionally biased region" description="Pro residues" evidence="1">
    <location>
        <begin position="22"/>
        <end position="33"/>
    </location>
</feature>
<organism evidence="2 3">
    <name type="scientific">Arthrobacter ginkgonis</name>
    <dbReference type="NCBI Taxonomy" id="1630594"/>
    <lineage>
        <taxon>Bacteria</taxon>
        <taxon>Bacillati</taxon>
        <taxon>Actinomycetota</taxon>
        <taxon>Actinomycetes</taxon>
        <taxon>Micrococcales</taxon>
        <taxon>Micrococcaceae</taxon>
        <taxon>Arthrobacter</taxon>
    </lineage>
</organism>
<gene>
    <name evidence="2" type="ORF">GCM10023081_17680</name>
</gene>
<feature type="region of interest" description="Disordered" evidence="1">
    <location>
        <begin position="205"/>
        <end position="289"/>
    </location>
</feature>